<dbReference type="PANTHER" id="PTHR20836">
    <property type="entry name" value="DIHYDRODIPICOLINATE REDUCTASE"/>
    <property type="match status" value="1"/>
</dbReference>
<dbReference type="AlphaFoldDB" id="A0A381TX73"/>
<dbReference type="SUPFAM" id="SSF55347">
    <property type="entry name" value="Glyceraldehyde-3-phosphate dehydrogenase-like, C-terminal domain"/>
    <property type="match status" value="1"/>
</dbReference>
<dbReference type="Gene3D" id="3.30.360.10">
    <property type="entry name" value="Dihydrodipicolinate Reductase, domain 2"/>
    <property type="match status" value="1"/>
</dbReference>
<dbReference type="Pfam" id="PF01113">
    <property type="entry name" value="DapB_N"/>
    <property type="match status" value="1"/>
</dbReference>
<dbReference type="GO" id="GO:0009089">
    <property type="term" value="P:lysine biosynthetic process via diaminopimelate"/>
    <property type="evidence" value="ECO:0007669"/>
    <property type="project" value="InterPro"/>
</dbReference>
<accession>A0A381TX73</accession>
<organism evidence="14">
    <name type="scientific">marine metagenome</name>
    <dbReference type="NCBI Taxonomy" id="408172"/>
    <lineage>
        <taxon>unclassified sequences</taxon>
        <taxon>metagenomes</taxon>
        <taxon>ecological metagenomes</taxon>
    </lineage>
</organism>
<dbReference type="GO" id="GO:0008839">
    <property type="term" value="F:4-hydroxy-tetrahydrodipicolinate reductase"/>
    <property type="evidence" value="ECO:0007669"/>
    <property type="project" value="UniProtKB-EC"/>
</dbReference>
<evidence type="ECO:0000259" key="12">
    <source>
        <dbReference type="Pfam" id="PF01113"/>
    </source>
</evidence>
<comment type="pathway">
    <text evidence="8">Amino-acid biosynthesis; L-lysine biosynthesis via DAP pathway; (S)-tetrahydrodipicolinate from L-aspartate: step 4/4.</text>
</comment>
<dbReference type="GO" id="GO:0019877">
    <property type="term" value="P:diaminopimelate biosynthetic process"/>
    <property type="evidence" value="ECO:0007669"/>
    <property type="project" value="UniProtKB-KW"/>
</dbReference>
<comment type="similarity">
    <text evidence="1">Belongs to the DapB family.</text>
</comment>
<evidence type="ECO:0000259" key="13">
    <source>
        <dbReference type="Pfam" id="PF05173"/>
    </source>
</evidence>
<keyword evidence="2" id="KW-0028">Amino-acid biosynthesis</keyword>
<name>A0A381TX73_9ZZZZ</name>
<dbReference type="SUPFAM" id="SSF51735">
    <property type="entry name" value="NAD(P)-binding Rossmann-fold domains"/>
    <property type="match status" value="1"/>
</dbReference>
<dbReference type="InterPro" id="IPR023940">
    <property type="entry name" value="DHDPR_bac"/>
</dbReference>
<dbReference type="InterPro" id="IPR000846">
    <property type="entry name" value="DapB_N"/>
</dbReference>
<evidence type="ECO:0000256" key="4">
    <source>
        <dbReference type="ARBA" id="ARBA00022915"/>
    </source>
</evidence>
<evidence type="ECO:0000256" key="9">
    <source>
        <dbReference type="ARBA" id="ARBA00038983"/>
    </source>
</evidence>
<dbReference type="EC" id="1.17.1.8" evidence="9"/>
<dbReference type="Pfam" id="PF05173">
    <property type="entry name" value="DapB_C"/>
    <property type="match status" value="1"/>
</dbReference>
<dbReference type="InterPro" id="IPR036291">
    <property type="entry name" value="NAD(P)-bd_dom_sf"/>
</dbReference>
<keyword evidence="4" id="KW-0220">Diaminopimelate biosynthesis</keyword>
<sequence>MGKLVDQLSGSYGFEVAGRLDIDNNRGGLGITKEQLRNVDVAIDFSTADAISDNLPRLAEHGVNLVVGTTGWLDQEEAMRRLAADAGIGVVAAANFSLGVNLFLALSARAAELFRSREEFGAWIHETHHAAKLDAPSGTALAMKHSMTQSGYTGTVDMASSRVGSAPGTHTVGFDGPVETVTLTHTTRDRSTFARGALEAARWVRGRQGWFSMHDVIGLKP</sequence>
<dbReference type="EMBL" id="UINC01005303">
    <property type="protein sequence ID" value="SVA20449.1"/>
    <property type="molecule type" value="Genomic_DNA"/>
</dbReference>
<dbReference type="PANTHER" id="PTHR20836:SF0">
    <property type="entry name" value="4-HYDROXY-TETRAHYDRODIPICOLINATE REDUCTASE 1, CHLOROPLASTIC-RELATED"/>
    <property type="match status" value="1"/>
</dbReference>
<keyword evidence="5" id="KW-0560">Oxidoreductase</keyword>
<feature type="domain" description="Dihydrodipicolinate reductase C-terminal" evidence="13">
    <location>
        <begin position="99"/>
        <end position="217"/>
    </location>
</feature>
<dbReference type="InterPro" id="IPR022663">
    <property type="entry name" value="DapB_C"/>
</dbReference>
<feature type="domain" description="Dihydrodipicolinate reductase N-terminal" evidence="12">
    <location>
        <begin position="33"/>
        <end position="96"/>
    </location>
</feature>
<evidence type="ECO:0000256" key="5">
    <source>
        <dbReference type="ARBA" id="ARBA00023002"/>
    </source>
</evidence>
<evidence type="ECO:0000256" key="3">
    <source>
        <dbReference type="ARBA" id="ARBA00022857"/>
    </source>
</evidence>
<protein>
    <recommendedName>
        <fullName evidence="9">4-hydroxy-tetrahydrodipicolinate reductase</fullName>
        <ecNumber evidence="9">1.17.1.8</ecNumber>
    </recommendedName>
</protein>
<keyword evidence="6" id="KW-0520">NAD</keyword>
<comment type="catalytic activity">
    <reaction evidence="11">
        <text>(S)-2,3,4,5-tetrahydrodipicolinate + NAD(+) + H2O = (2S,4S)-4-hydroxy-2,3,4,5-tetrahydrodipicolinate + NADH + H(+)</text>
        <dbReference type="Rhea" id="RHEA:35323"/>
        <dbReference type="ChEBI" id="CHEBI:15377"/>
        <dbReference type="ChEBI" id="CHEBI:15378"/>
        <dbReference type="ChEBI" id="CHEBI:16845"/>
        <dbReference type="ChEBI" id="CHEBI:57540"/>
        <dbReference type="ChEBI" id="CHEBI:57945"/>
        <dbReference type="ChEBI" id="CHEBI:67139"/>
        <dbReference type="EC" id="1.17.1.8"/>
    </reaction>
</comment>
<evidence type="ECO:0000256" key="8">
    <source>
        <dbReference type="ARBA" id="ARBA00037922"/>
    </source>
</evidence>
<evidence type="ECO:0000256" key="10">
    <source>
        <dbReference type="ARBA" id="ARBA00049080"/>
    </source>
</evidence>
<keyword evidence="3" id="KW-0521">NADP</keyword>
<evidence type="ECO:0000256" key="11">
    <source>
        <dbReference type="ARBA" id="ARBA00049396"/>
    </source>
</evidence>
<comment type="catalytic activity">
    <reaction evidence="10">
        <text>(S)-2,3,4,5-tetrahydrodipicolinate + NADP(+) + H2O = (2S,4S)-4-hydroxy-2,3,4,5-tetrahydrodipicolinate + NADPH + H(+)</text>
        <dbReference type="Rhea" id="RHEA:35331"/>
        <dbReference type="ChEBI" id="CHEBI:15377"/>
        <dbReference type="ChEBI" id="CHEBI:15378"/>
        <dbReference type="ChEBI" id="CHEBI:16845"/>
        <dbReference type="ChEBI" id="CHEBI:57783"/>
        <dbReference type="ChEBI" id="CHEBI:58349"/>
        <dbReference type="ChEBI" id="CHEBI:67139"/>
        <dbReference type="EC" id="1.17.1.8"/>
    </reaction>
</comment>
<dbReference type="Gene3D" id="3.40.50.720">
    <property type="entry name" value="NAD(P)-binding Rossmann-like Domain"/>
    <property type="match status" value="1"/>
</dbReference>
<keyword evidence="7" id="KW-0457">Lysine biosynthesis</keyword>
<evidence type="ECO:0000256" key="6">
    <source>
        <dbReference type="ARBA" id="ARBA00023027"/>
    </source>
</evidence>
<evidence type="ECO:0000256" key="1">
    <source>
        <dbReference type="ARBA" id="ARBA00006642"/>
    </source>
</evidence>
<evidence type="ECO:0000256" key="2">
    <source>
        <dbReference type="ARBA" id="ARBA00022605"/>
    </source>
</evidence>
<gene>
    <name evidence="14" type="ORF">METZ01_LOCUS73303</name>
</gene>
<reference evidence="14" key="1">
    <citation type="submission" date="2018-05" db="EMBL/GenBank/DDBJ databases">
        <authorList>
            <person name="Lanie J.A."/>
            <person name="Ng W.-L."/>
            <person name="Kazmierczak K.M."/>
            <person name="Andrzejewski T.M."/>
            <person name="Davidsen T.M."/>
            <person name="Wayne K.J."/>
            <person name="Tettelin H."/>
            <person name="Glass J.I."/>
            <person name="Rusch D."/>
            <person name="Podicherti R."/>
            <person name="Tsui H.-C.T."/>
            <person name="Winkler M.E."/>
        </authorList>
    </citation>
    <scope>NUCLEOTIDE SEQUENCE</scope>
</reference>
<evidence type="ECO:0000256" key="7">
    <source>
        <dbReference type="ARBA" id="ARBA00023154"/>
    </source>
</evidence>
<dbReference type="PIRSF" id="PIRSF000161">
    <property type="entry name" value="DHPR"/>
    <property type="match status" value="1"/>
</dbReference>
<evidence type="ECO:0000313" key="14">
    <source>
        <dbReference type="EMBL" id="SVA20449.1"/>
    </source>
</evidence>
<proteinExistence type="inferred from homology"/>